<dbReference type="OrthoDB" id="60033at2759"/>
<feature type="compositionally biased region" description="Polar residues" evidence="1">
    <location>
        <begin position="501"/>
        <end position="527"/>
    </location>
</feature>
<comment type="caution">
    <text evidence="2">The sequence shown here is derived from an EMBL/GenBank/DDBJ whole genome shotgun (WGS) entry which is preliminary data.</text>
</comment>
<feature type="region of interest" description="Disordered" evidence="1">
    <location>
        <begin position="413"/>
        <end position="441"/>
    </location>
</feature>
<dbReference type="EMBL" id="JH668375">
    <property type="protein sequence ID" value="KAG6449582.1"/>
    <property type="molecule type" value="Genomic_DNA"/>
</dbReference>
<evidence type="ECO:0000313" key="2">
    <source>
        <dbReference type="EMBL" id="KAG6449582.1"/>
    </source>
</evidence>
<evidence type="ECO:0000313" key="3">
    <source>
        <dbReference type="Proteomes" id="UP000791440"/>
    </source>
</evidence>
<dbReference type="SUPFAM" id="SSF47459">
    <property type="entry name" value="HLH, helix-loop-helix DNA-binding domain"/>
    <property type="match status" value="1"/>
</dbReference>
<feature type="region of interest" description="Disordered" evidence="1">
    <location>
        <begin position="279"/>
        <end position="371"/>
    </location>
</feature>
<feature type="compositionally biased region" description="Basic and acidic residues" evidence="1">
    <location>
        <begin position="417"/>
        <end position="441"/>
    </location>
</feature>
<protein>
    <recommendedName>
        <fullName evidence="4">BHLH domain-containing protein</fullName>
    </recommendedName>
</protein>
<dbReference type="Gene3D" id="4.10.280.10">
    <property type="entry name" value="Helix-loop-helix DNA-binding domain"/>
    <property type="match status" value="1"/>
</dbReference>
<keyword evidence="3" id="KW-1185">Reference proteome</keyword>
<feature type="region of interest" description="Disordered" evidence="1">
    <location>
        <begin position="1219"/>
        <end position="1261"/>
    </location>
</feature>
<accession>A0A921Z3G0</accession>
<dbReference type="GO" id="GO:0046983">
    <property type="term" value="F:protein dimerization activity"/>
    <property type="evidence" value="ECO:0007669"/>
    <property type="project" value="InterPro"/>
</dbReference>
<sequence length="1352" mass="151958">METGNKRSPTRCREWERQRRYKFNDALTKLGEIVISINKARDLIGSENVQYPKVEIVQKAILCLTDCTHEQTQLKAEILALQVELESVKHKKQYKDASHQVYIEVNKQETETQVAVSTKDASIQVSSGAIRRTKNGKHMKMKILQKTKQNALKEKLVVSNVETNVQNPKIAIKEPKIYPRISLGNEKAPENTIVVLPAAPYIFPQRPLLIPPMPPTIVLVNPNMQSVNRHPVPVIGRNNNGDITKTTMVNILPISAYSRPLSVAKNKKSTVKLKNECAKKVVKRSKTSEKNAKETKVDEANTAKIIDEPNKEDKAANDNNKQSEENKNDKSLKLDENVMEDKQTINNKANENEEQTRSLVNNETKVSKSNEENIKSKLDKVILETPKSKESTVTETGPSTSTTISMITLMKTMSGNDNKDESTKVNKVTEKGTPIDDRDKENKLPTILDTALCDGNVEAGNARLELAEEFLAASPTAAFLMSFPLVSGNRADSPAEEHQPAPQTSKDTNQSSTQRRNELVNQPTQYYEKTDNNELKIKCPNKTASSNTIKQTDQQKYVAQTSNKDSQSKAINTTTSSTSNENPFLNLPMPSLISTNCTTADTTFGLEFDCNINKTLPSQSSSLVSNGNLFYKGDPFSTVKNNIYSSSNITSSHDFNTLGLYPCAMEKYTTKNKSDFTNVEDNIMKMGPSRLTYDIDLGWSHKSFDFVTCTTTSNTFSKDILTTVSAPYSTAYNPFNPDFHVPLVTNSSKKENPTNKPVTFAETFTSFYSQSTNLWAEDVPFYTSNSGTKILPKHQNYLPLEHIQSNINPKNNDTKSYQSKQNVDTGLNTGTKSNASLQMSEKYTKKSSNKMHINWMTSEIRPMQNNCTTVHCEAKDANKITFNHSDQKSSYSNLENASKKQDLESNYFPLAMHNFTTQTAQEDLQIWPPARPLGTTEISIEPPPMNLPTLVGDLALGPHDKKKNLDVINRTLPHSEINNCGNFLSVTQLMNRSTDTMHSRYQPSNVETSKTIPTKENVLHFTNESNRKIMNSRPENNLAQPCYALNEPKLVQPYETNMTHFSHTKAKTNNKPEKNSKSHKNNYSAEALIRGGSCTQKIQDPSGAKFMMTTQKYNDFNATQDSSIAQVSHFPPIIDYSDNGYAGQQFSGTTLYNATTNTISNSFYSNFMPGSSNLMSSNYASGAFTSDYIDYNQSAECNYTNQKYEELKVKNNLTTFHQDKIPSNYKSSRRESATKHKLECSKKESNKKYQSKRAKPNVEGEDWNDPSHLLWQNKVANKRHSNLTSEEIHFPNYVSNQMSTQYQSEFFNSHLMPSNMQSVGHNVDRTLSTFPVTSRANFNLSTIFPEIAMKVQ</sequence>
<feature type="compositionally biased region" description="Basic and acidic residues" evidence="1">
    <location>
        <begin position="286"/>
        <end position="343"/>
    </location>
</feature>
<proteinExistence type="predicted"/>
<evidence type="ECO:0008006" key="4">
    <source>
        <dbReference type="Google" id="ProtNLM"/>
    </source>
</evidence>
<name>A0A921Z3G0_MANSE</name>
<dbReference type="InterPro" id="IPR036638">
    <property type="entry name" value="HLH_DNA-bd_sf"/>
</dbReference>
<feature type="compositionally biased region" description="Polar residues" evidence="1">
    <location>
        <begin position="542"/>
        <end position="572"/>
    </location>
</feature>
<feature type="region of interest" description="Disordered" evidence="1">
    <location>
        <begin position="805"/>
        <end position="833"/>
    </location>
</feature>
<reference evidence="2" key="2">
    <citation type="submission" date="2020-12" db="EMBL/GenBank/DDBJ databases">
        <authorList>
            <person name="Kanost M."/>
        </authorList>
    </citation>
    <scope>NUCLEOTIDE SEQUENCE</scope>
</reference>
<feature type="region of interest" description="Disordered" evidence="1">
    <location>
        <begin position="489"/>
        <end position="585"/>
    </location>
</feature>
<feature type="compositionally biased region" description="Basic and acidic residues" evidence="1">
    <location>
        <begin position="1228"/>
        <end position="1247"/>
    </location>
</feature>
<gene>
    <name evidence="2" type="ORF">O3G_MSEX006105</name>
</gene>
<dbReference type="CDD" id="cd00083">
    <property type="entry name" value="bHLH_SF"/>
    <property type="match status" value="1"/>
</dbReference>
<reference evidence="2" key="1">
    <citation type="journal article" date="2016" name="Insect Biochem. Mol. Biol.">
        <title>Multifaceted biological insights from a draft genome sequence of the tobacco hornworm moth, Manduca sexta.</title>
        <authorList>
            <person name="Kanost M.R."/>
            <person name="Arrese E.L."/>
            <person name="Cao X."/>
            <person name="Chen Y.R."/>
            <person name="Chellapilla S."/>
            <person name="Goldsmith M.R."/>
            <person name="Grosse-Wilde E."/>
            <person name="Heckel D.G."/>
            <person name="Herndon N."/>
            <person name="Jiang H."/>
            <person name="Papanicolaou A."/>
            <person name="Qu J."/>
            <person name="Soulages J.L."/>
            <person name="Vogel H."/>
            <person name="Walters J."/>
            <person name="Waterhouse R.M."/>
            <person name="Ahn S.J."/>
            <person name="Almeida F.C."/>
            <person name="An C."/>
            <person name="Aqrawi P."/>
            <person name="Bretschneider A."/>
            <person name="Bryant W.B."/>
            <person name="Bucks S."/>
            <person name="Chao H."/>
            <person name="Chevignon G."/>
            <person name="Christen J.M."/>
            <person name="Clarke D.F."/>
            <person name="Dittmer N.T."/>
            <person name="Ferguson L.C.F."/>
            <person name="Garavelou S."/>
            <person name="Gordon K.H.J."/>
            <person name="Gunaratna R.T."/>
            <person name="Han Y."/>
            <person name="Hauser F."/>
            <person name="He Y."/>
            <person name="Heidel-Fischer H."/>
            <person name="Hirsh A."/>
            <person name="Hu Y."/>
            <person name="Jiang H."/>
            <person name="Kalra D."/>
            <person name="Klinner C."/>
            <person name="Konig C."/>
            <person name="Kovar C."/>
            <person name="Kroll A.R."/>
            <person name="Kuwar S.S."/>
            <person name="Lee S.L."/>
            <person name="Lehman R."/>
            <person name="Li K."/>
            <person name="Li Z."/>
            <person name="Liang H."/>
            <person name="Lovelace S."/>
            <person name="Lu Z."/>
            <person name="Mansfield J.H."/>
            <person name="McCulloch K.J."/>
            <person name="Mathew T."/>
            <person name="Morton B."/>
            <person name="Muzny D.M."/>
            <person name="Neunemann D."/>
            <person name="Ongeri F."/>
            <person name="Pauchet Y."/>
            <person name="Pu L.L."/>
            <person name="Pyrousis I."/>
            <person name="Rao X.J."/>
            <person name="Redding A."/>
            <person name="Roesel C."/>
            <person name="Sanchez-Gracia A."/>
            <person name="Schaack S."/>
            <person name="Shukla A."/>
            <person name="Tetreau G."/>
            <person name="Wang Y."/>
            <person name="Xiong G.H."/>
            <person name="Traut W."/>
            <person name="Walsh T.K."/>
            <person name="Worley K.C."/>
            <person name="Wu D."/>
            <person name="Wu W."/>
            <person name="Wu Y.Q."/>
            <person name="Zhang X."/>
            <person name="Zou Z."/>
            <person name="Zucker H."/>
            <person name="Briscoe A.D."/>
            <person name="Burmester T."/>
            <person name="Clem R.J."/>
            <person name="Feyereisen R."/>
            <person name="Grimmelikhuijzen C.J.P."/>
            <person name="Hamodrakas S.J."/>
            <person name="Hansson B.S."/>
            <person name="Huguet E."/>
            <person name="Jermiin L.S."/>
            <person name="Lan Q."/>
            <person name="Lehman H.K."/>
            <person name="Lorenzen M."/>
            <person name="Merzendorfer H."/>
            <person name="Michalopoulos I."/>
            <person name="Morton D.B."/>
            <person name="Muthukrishnan S."/>
            <person name="Oakeshott J.G."/>
            <person name="Palmer W."/>
            <person name="Park Y."/>
            <person name="Passarelli A.L."/>
            <person name="Rozas J."/>
            <person name="Schwartz L.M."/>
            <person name="Smith W."/>
            <person name="Southgate A."/>
            <person name="Vilcinskas A."/>
            <person name="Vogt R."/>
            <person name="Wang P."/>
            <person name="Werren J."/>
            <person name="Yu X.Q."/>
            <person name="Zhou J.J."/>
            <person name="Brown S.J."/>
            <person name="Scherer S.E."/>
            <person name="Richards S."/>
            <person name="Blissard G.W."/>
        </authorList>
    </citation>
    <scope>NUCLEOTIDE SEQUENCE</scope>
</reference>
<evidence type="ECO:0000256" key="1">
    <source>
        <dbReference type="SAM" id="MobiDB-lite"/>
    </source>
</evidence>
<organism evidence="2 3">
    <name type="scientific">Manduca sexta</name>
    <name type="common">Tobacco hawkmoth</name>
    <name type="synonym">Tobacco hornworm</name>
    <dbReference type="NCBI Taxonomy" id="7130"/>
    <lineage>
        <taxon>Eukaryota</taxon>
        <taxon>Metazoa</taxon>
        <taxon>Ecdysozoa</taxon>
        <taxon>Arthropoda</taxon>
        <taxon>Hexapoda</taxon>
        <taxon>Insecta</taxon>
        <taxon>Pterygota</taxon>
        <taxon>Neoptera</taxon>
        <taxon>Endopterygota</taxon>
        <taxon>Lepidoptera</taxon>
        <taxon>Glossata</taxon>
        <taxon>Ditrysia</taxon>
        <taxon>Bombycoidea</taxon>
        <taxon>Sphingidae</taxon>
        <taxon>Sphinginae</taxon>
        <taxon>Sphingini</taxon>
        <taxon>Manduca</taxon>
    </lineage>
</organism>
<dbReference type="Proteomes" id="UP000791440">
    <property type="component" value="Unassembled WGS sequence"/>
</dbReference>
<feature type="compositionally biased region" description="Basic and acidic residues" evidence="1">
    <location>
        <begin position="528"/>
        <end position="537"/>
    </location>
</feature>